<evidence type="ECO:0000313" key="3">
    <source>
        <dbReference type="Proteomes" id="UP000807825"/>
    </source>
</evidence>
<gene>
    <name evidence="2" type="ORF">HY912_01685</name>
</gene>
<dbReference type="SUPFAM" id="SSF103196">
    <property type="entry name" value="Roadblock/LC7 domain"/>
    <property type="match status" value="1"/>
</dbReference>
<accession>A0A9D6UXD6</accession>
<dbReference type="GO" id="GO:0032008">
    <property type="term" value="P:positive regulation of TOR signaling"/>
    <property type="evidence" value="ECO:0007669"/>
    <property type="project" value="InterPro"/>
</dbReference>
<dbReference type="InterPro" id="IPR004942">
    <property type="entry name" value="Roadblock/LAMTOR2_dom"/>
</dbReference>
<dbReference type="GO" id="GO:0060090">
    <property type="term" value="F:molecular adaptor activity"/>
    <property type="evidence" value="ECO:0007669"/>
    <property type="project" value="InterPro"/>
</dbReference>
<dbReference type="SMART" id="SM00960">
    <property type="entry name" value="Robl_LC7"/>
    <property type="match status" value="1"/>
</dbReference>
<protein>
    <submittedName>
        <fullName evidence="2">Roadblock/LC7 domain-containing protein</fullName>
    </submittedName>
</protein>
<proteinExistence type="predicted"/>
<name>A0A9D6UXD6_9BACT</name>
<dbReference type="Pfam" id="PF03259">
    <property type="entry name" value="Robl_LC7"/>
    <property type="match status" value="1"/>
</dbReference>
<dbReference type="InterPro" id="IPR037587">
    <property type="entry name" value="LAMTOR2-like"/>
</dbReference>
<evidence type="ECO:0000313" key="2">
    <source>
        <dbReference type="EMBL" id="MBI5248180.1"/>
    </source>
</evidence>
<comment type="caution">
    <text evidence="2">The sequence shown here is derived from an EMBL/GenBank/DDBJ whole genome shotgun (WGS) entry which is preliminary data.</text>
</comment>
<dbReference type="AlphaFoldDB" id="A0A9D6UXD6"/>
<dbReference type="Proteomes" id="UP000807825">
    <property type="component" value="Unassembled WGS sequence"/>
</dbReference>
<dbReference type="GO" id="GO:0005085">
    <property type="term" value="F:guanyl-nucleotide exchange factor activity"/>
    <property type="evidence" value="ECO:0007669"/>
    <property type="project" value="InterPro"/>
</dbReference>
<evidence type="ECO:0000259" key="1">
    <source>
        <dbReference type="SMART" id="SM00960"/>
    </source>
</evidence>
<dbReference type="EMBL" id="JACRDE010000049">
    <property type="protein sequence ID" value="MBI5248180.1"/>
    <property type="molecule type" value="Genomic_DNA"/>
</dbReference>
<reference evidence="2" key="1">
    <citation type="submission" date="2020-07" db="EMBL/GenBank/DDBJ databases">
        <title>Huge and variable diversity of episymbiotic CPR bacteria and DPANN archaea in groundwater ecosystems.</title>
        <authorList>
            <person name="He C.Y."/>
            <person name="Keren R."/>
            <person name="Whittaker M."/>
            <person name="Farag I.F."/>
            <person name="Doudna J."/>
            <person name="Cate J.H.D."/>
            <person name="Banfield J.F."/>
        </authorList>
    </citation>
    <scope>NUCLEOTIDE SEQUENCE</scope>
    <source>
        <strain evidence="2">NC_groundwater_1664_Pr3_B-0.1um_52_9</strain>
    </source>
</reference>
<sequence>MNRGQEDNGNPKPILSELVERSGALTAMLISKEGFSIDEAGDTSYLNVTAMAALVAGMFSATREVARLVGEEKFSILLQQGENRHIHISLIDDSTMMVIIFEDYQRIGLVRHEARKAATAISSILKRPDKPEHAEEIATPQFKEYALNLIDRIFETK</sequence>
<feature type="domain" description="Roadblock/LAMTOR2" evidence="1">
    <location>
        <begin position="14"/>
        <end position="101"/>
    </location>
</feature>
<dbReference type="Gene3D" id="3.30.450.30">
    <property type="entry name" value="Dynein light chain 2a, cytoplasmic"/>
    <property type="match status" value="1"/>
</dbReference>
<dbReference type="PANTHER" id="PTHR13323">
    <property type="entry name" value="LATE ENDOSOMAL/LYSOSOMAL MP1 INTERACTING PROTEIN"/>
    <property type="match status" value="1"/>
</dbReference>
<organism evidence="2 3">
    <name type="scientific">Desulfomonile tiedjei</name>
    <dbReference type="NCBI Taxonomy" id="2358"/>
    <lineage>
        <taxon>Bacteria</taxon>
        <taxon>Pseudomonadati</taxon>
        <taxon>Thermodesulfobacteriota</taxon>
        <taxon>Desulfomonilia</taxon>
        <taxon>Desulfomonilales</taxon>
        <taxon>Desulfomonilaceae</taxon>
        <taxon>Desulfomonile</taxon>
    </lineage>
</organism>